<keyword evidence="9" id="KW-1185">Reference proteome</keyword>
<comment type="caution">
    <text evidence="8">The sequence shown here is derived from an EMBL/GenBank/DDBJ whole genome shotgun (WGS) entry which is preliminary data.</text>
</comment>
<dbReference type="PANTHER" id="PTHR43822">
    <property type="entry name" value="HOMOACONITASE, MITOCHONDRIAL-RELATED"/>
    <property type="match status" value="1"/>
</dbReference>
<evidence type="ECO:0000256" key="5">
    <source>
        <dbReference type="ARBA" id="ARBA00023239"/>
    </source>
</evidence>
<dbReference type="InterPro" id="IPR001030">
    <property type="entry name" value="Acoase/IPM_deHydtase_lsu_aba"/>
</dbReference>
<dbReference type="Pfam" id="PF00694">
    <property type="entry name" value="Aconitase_C"/>
    <property type="match status" value="1"/>
</dbReference>
<name>V5FIA3_BYSSN</name>
<dbReference type="OrthoDB" id="419183at2759"/>
<evidence type="ECO:0000256" key="4">
    <source>
        <dbReference type="ARBA" id="ARBA00023014"/>
    </source>
</evidence>
<proteinExistence type="inferred from homology"/>
<dbReference type="SUPFAM" id="SSF53732">
    <property type="entry name" value="Aconitase iron-sulfur domain"/>
    <property type="match status" value="1"/>
</dbReference>
<dbReference type="Gene3D" id="3.20.19.10">
    <property type="entry name" value="Aconitase, domain 4"/>
    <property type="match status" value="1"/>
</dbReference>
<evidence type="ECO:0000256" key="1">
    <source>
        <dbReference type="ARBA" id="ARBA00007185"/>
    </source>
</evidence>
<comment type="similarity">
    <text evidence="1">Belongs to the aconitase/IPM isomerase family.</text>
</comment>
<dbReference type="GO" id="GO:0046872">
    <property type="term" value="F:metal ion binding"/>
    <property type="evidence" value="ECO:0007669"/>
    <property type="project" value="UniProtKB-KW"/>
</dbReference>
<dbReference type="AlphaFoldDB" id="V5FIA3"/>
<organism evidence="8 9">
    <name type="scientific">Byssochlamys spectabilis (strain No. 5 / NBRC 109023)</name>
    <name type="common">Paecilomyces variotii</name>
    <dbReference type="NCBI Taxonomy" id="1356009"/>
    <lineage>
        <taxon>Eukaryota</taxon>
        <taxon>Fungi</taxon>
        <taxon>Dikarya</taxon>
        <taxon>Ascomycota</taxon>
        <taxon>Pezizomycotina</taxon>
        <taxon>Eurotiomycetes</taxon>
        <taxon>Eurotiomycetidae</taxon>
        <taxon>Eurotiales</taxon>
        <taxon>Thermoascaceae</taxon>
        <taxon>Paecilomyces</taxon>
    </lineage>
</organism>
<dbReference type="InterPro" id="IPR015928">
    <property type="entry name" value="Aconitase/3IPM_dehydase_swvl"/>
</dbReference>
<evidence type="ECO:0000259" key="6">
    <source>
        <dbReference type="Pfam" id="PF00330"/>
    </source>
</evidence>
<dbReference type="InterPro" id="IPR011827">
    <property type="entry name" value="LeuD_type2/HacB/DmdB"/>
</dbReference>
<keyword evidence="3" id="KW-0408">Iron</keyword>
<protein>
    <submittedName>
        <fullName evidence="8">Aconitase, mitochondrial, putative</fullName>
    </submittedName>
</protein>
<dbReference type="GO" id="GO:0170034">
    <property type="term" value="P:L-amino acid biosynthetic process"/>
    <property type="evidence" value="ECO:0007669"/>
    <property type="project" value="UniProtKB-ARBA"/>
</dbReference>
<accession>V5FIA3</accession>
<keyword evidence="2" id="KW-0479">Metal-binding</keyword>
<dbReference type="InterPro" id="IPR033940">
    <property type="entry name" value="IPMI_Swivel"/>
</dbReference>
<dbReference type="Proteomes" id="UP000018001">
    <property type="component" value="Unassembled WGS sequence"/>
</dbReference>
<feature type="domain" description="Aconitase/3-isopropylmalate dehydratase large subunit alpha/beta/alpha" evidence="6">
    <location>
        <begin position="222"/>
        <end position="555"/>
    </location>
</feature>
<dbReference type="InterPro" id="IPR015931">
    <property type="entry name" value="Acnase/IPM_dHydase_lsu_aba_1/3"/>
</dbReference>
<dbReference type="CDD" id="cd01577">
    <property type="entry name" value="IPMI_Swivel"/>
    <property type="match status" value="1"/>
</dbReference>
<dbReference type="PANTHER" id="PTHR43822:SF2">
    <property type="entry name" value="HOMOACONITASE, MITOCHONDRIAL"/>
    <property type="match status" value="1"/>
</dbReference>
<evidence type="ECO:0000313" key="9">
    <source>
        <dbReference type="Proteomes" id="UP000018001"/>
    </source>
</evidence>
<evidence type="ECO:0000256" key="2">
    <source>
        <dbReference type="ARBA" id="ARBA00022723"/>
    </source>
</evidence>
<gene>
    <name evidence="8" type="ORF">PVAR5_6160</name>
</gene>
<evidence type="ECO:0000256" key="3">
    <source>
        <dbReference type="ARBA" id="ARBA00023004"/>
    </source>
</evidence>
<dbReference type="GO" id="GO:0016836">
    <property type="term" value="F:hydro-lyase activity"/>
    <property type="evidence" value="ECO:0007669"/>
    <property type="project" value="InterPro"/>
</dbReference>
<evidence type="ECO:0000313" key="8">
    <source>
        <dbReference type="EMBL" id="GAD97484.1"/>
    </source>
</evidence>
<dbReference type="GO" id="GO:0051536">
    <property type="term" value="F:iron-sulfur cluster binding"/>
    <property type="evidence" value="ECO:0007669"/>
    <property type="project" value="UniProtKB-KW"/>
</dbReference>
<dbReference type="InterPro" id="IPR000573">
    <property type="entry name" value="AconitaseA/IPMdHydase_ssu_swvl"/>
</dbReference>
<feature type="domain" description="Aconitase A/isopropylmalate dehydratase small subunit swivel" evidence="7">
    <location>
        <begin position="658"/>
        <end position="719"/>
    </location>
</feature>
<dbReference type="InterPro" id="IPR036008">
    <property type="entry name" value="Aconitase_4Fe-4S_dom"/>
</dbReference>
<sequence length="805" mass="88118">MANEIQLVVSDSALSSMETECLTLLESKLGVKFTTAHGQLNSPKSRNMIAFLQYVVTLLKEHGLDDVAGAYSEVIQRCTTERDFGGYGFHDSDNLSESAEKEIVFLCSAYLEALKSAARARSKPSVQPFRPQGRRGMTMAEKIFAMHDVSKRGSVKAGDIIQVDVDWILASELSWKGMKGVYNTIGKPGIFRNDRFWLAGDHRVEPPLYNVPHVRALMDASTRAKKEFKMTEFQGFNYTILHTEFARERAQPGMLVIGADSHTCSAGSVSCLAIGLGATDVIMPLVTGQTWFTVPETVHLRLINMSPFGIGGKDIILYILKEFKRNTVAADRIVEFSGPGLASLSCDSRFAIANMCTEFGAITGVFAADERTVAFLERRRVKKHKSSPIYLKPDEDATYAESFEIDLSKAQSWIALYPSPDNVVPVSEVTGMALDGCFIGACTTAEEDLILGALVLSAGLRRGWTPVNRGRRVVVPGSRPIQHKLEKLGLLEFYRRAAFKIGVPGCSMCVGQGVDQAAPGEKWLSSQNRNFKNRMGPGSIGNLASAATVAASSFAMKICDPQELLDMIDRVLLEQYLEYQPFDTAPLVNRPKVNYSEPIEAEKSSTEGDSHDIINGRILRLGDFIDTDAIIPSKFLSTCTTNEELGSHCMEFFMPEFRQLVQRGLNIIVAGRAFGCGSSRDVAVNALLGAGVKCVIAESFSFIYGRNQPNIGLLGVCIKDDAFFTAAKQGKDISIDLTNNTVTCGEGTWSFRLSEMEKQLINMGGLTEAFQKHGKELFNVMHARSVRGSVPSSGIVGDIENLPLS</sequence>
<dbReference type="EMBL" id="BAUL01000201">
    <property type="protein sequence ID" value="GAD97484.1"/>
    <property type="molecule type" value="Genomic_DNA"/>
</dbReference>
<dbReference type="Gene3D" id="3.30.499.10">
    <property type="entry name" value="Aconitase, domain 3"/>
    <property type="match status" value="2"/>
</dbReference>
<dbReference type="SUPFAM" id="SSF52016">
    <property type="entry name" value="LeuD/IlvD-like"/>
    <property type="match status" value="1"/>
</dbReference>
<dbReference type="Pfam" id="PF00330">
    <property type="entry name" value="Aconitase"/>
    <property type="match status" value="1"/>
</dbReference>
<reference evidence="9" key="1">
    <citation type="journal article" date="2014" name="Genome Announc.">
        <title>Draft genome sequence of the formaldehyde-resistant fungus Byssochlamys spectabilis No. 5 (anamorph Paecilomyces variotii No. 5) (NBRC109023).</title>
        <authorList>
            <person name="Oka T."/>
            <person name="Ekino K."/>
            <person name="Fukuda K."/>
            <person name="Nomura Y."/>
        </authorList>
    </citation>
    <scope>NUCLEOTIDE SEQUENCE [LARGE SCALE GENOMIC DNA]</scope>
    <source>
        <strain evidence="9">No. 5 / NBRC 109023</strain>
    </source>
</reference>
<dbReference type="InterPro" id="IPR050067">
    <property type="entry name" value="IPM_dehydratase_rel_enz"/>
</dbReference>
<dbReference type="eggNOG" id="KOG0453">
    <property type="taxonomic scope" value="Eukaryota"/>
</dbReference>
<dbReference type="InParanoid" id="V5FIA3"/>
<dbReference type="HOGENOM" id="CLU_006714_3_3_1"/>
<dbReference type="PRINTS" id="PR00415">
    <property type="entry name" value="ACONITASE"/>
</dbReference>
<evidence type="ECO:0000259" key="7">
    <source>
        <dbReference type="Pfam" id="PF00694"/>
    </source>
</evidence>
<keyword evidence="4" id="KW-0411">Iron-sulfur</keyword>
<dbReference type="GO" id="GO:0170038">
    <property type="term" value="P:proteinogenic amino acid biosynthetic process"/>
    <property type="evidence" value="ECO:0007669"/>
    <property type="project" value="UniProtKB-ARBA"/>
</dbReference>
<keyword evidence="5" id="KW-0456">Lyase</keyword>
<dbReference type="NCBIfam" id="TIGR02087">
    <property type="entry name" value="LEUD_arch"/>
    <property type="match status" value="1"/>
</dbReference>